<comment type="caution">
    <text evidence="2">The sequence shown here is derived from an EMBL/GenBank/DDBJ whole genome shotgun (WGS) entry which is preliminary data.</text>
</comment>
<name>A0A2P5CDV6_TREOI</name>
<sequence length="107" mass="12209">MAISSKAYFKAGAEVEVRSTPSGVFIPVTIIAMNSSDTSFLVEYKTLKPKSNTVMKKNKGKPLMEELDLSLIRLSLPQERERKRERKRTMLTSKAKRWTHIIRKVVG</sequence>
<proteinExistence type="predicted"/>
<evidence type="ECO:0000259" key="1">
    <source>
        <dbReference type="Pfam" id="PF05641"/>
    </source>
</evidence>
<dbReference type="Proteomes" id="UP000237000">
    <property type="component" value="Unassembled WGS sequence"/>
</dbReference>
<dbReference type="InterPro" id="IPR008395">
    <property type="entry name" value="Agenet-like_dom"/>
</dbReference>
<dbReference type="InParanoid" id="A0A2P5CDV6"/>
<accession>A0A2P5CDV6</accession>
<organism evidence="2 3">
    <name type="scientific">Trema orientale</name>
    <name type="common">Charcoal tree</name>
    <name type="synonym">Celtis orientalis</name>
    <dbReference type="NCBI Taxonomy" id="63057"/>
    <lineage>
        <taxon>Eukaryota</taxon>
        <taxon>Viridiplantae</taxon>
        <taxon>Streptophyta</taxon>
        <taxon>Embryophyta</taxon>
        <taxon>Tracheophyta</taxon>
        <taxon>Spermatophyta</taxon>
        <taxon>Magnoliopsida</taxon>
        <taxon>eudicotyledons</taxon>
        <taxon>Gunneridae</taxon>
        <taxon>Pentapetalae</taxon>
        <taxon>rosids</taxon>
        <taxon>fabids</taxon>
        <taxon>Rosales</taxon>
        <taxon>Cannabaceae</taxon>
        <taxon>Trema</taxon>
    </lineage>
</organism>
<gene>
    <name evidence="2" type="ORF">TorRG33x02_288980</name>
</gene>
<dbReference type="Pfam" id="PF05641">
    <property type="entry name" value="Agenet"/>
    <property type="match status" value="1"/>
</dbReference>
<reference evidence="3" key="1">
    <citation type="submission" date="2016-06" db="EMBL/GenBank/DDBJ databases">
        <title>Parallel loss of symbiosis genes in relatives of nitrogen-fixing non-legume Parasponia.</title>
        <authorList>
            <person name="Van Velzen R."/>
            <person name="Holmer R."/>
            <person name="Bu F."/>
            <person name="Rutten L."/>
            <person name="Van Zeijl A."/>
            <person name="Liu W."/>
            <person name="Santuari L."/>
            <person name="Cao Q."/>
            <person name="Sharma T."/>
            <person name="Shen D."/>
            <person name="Roswanjaya Y."/>
            <person name="Wardhani T."/>
            <person name="Kalhor M.S."/>
            <person name="Jansen J."/>
            <person name="Van den Hoogen J."/>
            <person name="Gungor B."/>
            <person name="Hartog M."/>
            <person name="Hontelez J."/>
            <person name="Verver J."/>
            <person name="Yang W.-C."/>
            <person name="Schijlen E."/>
            <person name="Repin R."/>
            <person name="Schilthuizen M."/>
            <person name="Schranz E."/>
            <person name="Heidstra R."/>
            <person name="Miyata K."/>
            <person name="Fedorova E."/>
            <person name="Kohlen W."/>
            <person name="Bisseling T."/>
            <person name="Smit S."/>
            <person name="Geurts R."/>
        </authorList>
    </citation>
    <scope>NUCLEOTIDE SEQUENCE [LARGE SCALE GENOMIC DNA]</scope>
    <source>
        <strain evidence="3">cv. RG33-2</strain>
    </source>
</reference>
<evidence type="ECO:0000313" key="2">
    <source>
        <dbReference type="EMBL" id="PON59236.1"/>
    </source>
</evidence>
<evidence type="ECO:0000313" key="3">
    <source>
        <dbReference type="Proteomes" id="UP000237000"/>
    </source>
</evidence>
<protein>
    <recommendedName>
        <fullName evidence="1">Agenet-like domain-containing protein</fullName>
    </recommendedName>
</protein>
<keyword evidence="3" id="KW-1185">Reference proteome</keyword>
<dbReference type="AlphaFoldDB" id="A0A2P5CDV6"/>
<dbReference type="EMBL" id="JXTC01000377">
    <property type="protein sequence ID" value="PON59236.1"/>
    <property type="molecule type" value="Genomic_DNA"/>
</dbReference>
<feature type="domain" description="Agenet-like" evidence="1">
    <location>
        <begin position="12"/>
        <end position="77"/>
    </location>
</feature>